<evidence type="ECO:0000256" key="4">
    <source>
        <dbReference type="SAM" id="MobiDB-lite"/>
    </source>
</evidence>
<dbReference type="InterPro" id="IPR033749">
    <property type="entry name" value="Polyprenyl_synt_CS"/>
</dbReference>
<sequence length="498" mass="56450">MMLIPSVISRVRAHRNRMSKPDPKQQGQDGTANKSKTDGQQSPPLGKLSRTNSQEHGQSDVASSNETVDEKTAQSLHSVEHGMSPDLRHAHEAVKIKTNSQQRFPKNYYSITPPSTPTKSIVTPPLESYFASHFSDMAYVNINPNPAKAALYPNNKNYAVSLQAINHASNEVVVPKNNDEILLEPYTYLTANPGKEIRSKMIDAFDEWINVPKEELAVITKVVEMLHTASLLIDDVEDDSELRRGIPVAHQIYGIPQTINCANYVYFLALSEINKLNNPKLVTIYTVLPFHMPTFVVSSRDVSTTVFKFHPTHPTHPFTEELLNLHRGQGMELFWRDTLTCPTEEEFIDMVNNKTCGLLRLAVKLMAEASGTSVDYVPLVNLIGIHFQVRDDYMNLQSSTYADHKGFCEDLSEGKFSFPIIHCIRADTTNRQMLNILKQRPQSIELKKFALQVMERTQSFEYTRRYLAEVEIRAREEITRLGGNKHLERIMDVLAVKV</sequence>
<dbReference type="GO" id="GO:0008299">
    <property type="term" value="P:isoprenoid biosynthetic process"/>
    <property type="evidence" value="ECO:0007669"/>
    <property type="project" value="InterPro"/>
</dbReference>
<dbReference type="CDD" id="cd00685">
    <property type="entry name" value="Trans_IPPS_HT"/>
    <property type="match status" value="1"/>
</dbReference>
<dbReference type="InterPro" id="IPR000092">
    <property type="entry name" value="Polyprenyl_synt"/>
</dbReference>
<protein>
    <submittedName>
        <fullName evidence="5">Geranylgeranyl pyrophosphate synthetase</fullName>
    </submittedName>
</protein>
<dbReference type="PANTHER" id="PTHR12001">
    <property type="entry name" value="GERANYLGERANYL PYROPHOSPHATE SYNTHASE"/>
    <property type="match status" value="1"/>
</dbReference>
<dbReference type="Pfam" id="PF00348">
    <property type="entry name" value="polyprenyl_synt"/>
    <property type="match status" value="2"/>
</dbReference>
<evidence type="ECO:0000256" key="1">
    <source>
        <dbReference type="ARBA" id="ARBA00022723"/>
    </source>
</evidence>
<dbReference type="Gene3D" id="1.10.600.10">
    <property type="entry name" value="Farnesyl Diphosphate Synthase"/>
    <property type="match status" value="1"/>
</dbReference>
<keyword evidence="2" id="KW-0460">Magnesium</keyword>
<dbReference type="SUPFAM" id="SSF48576">
    <property type="entry name" value="Terpenoid synthases"/>
    <property type="match status" value="1"/>
</dbReference>
<dbReference type="AlphaFoldDB" id="A0A433QJK6"/>
<feature type="region of interest" description="Disordered" evidence="4">
    <location>
        <begin position="11"/>
        <end position="79"/>
    </location>
</feature>
<dbReference type="Proteomes" id="UP000274822">
    <property type="component" value="Unassembled WGS sequence"/>
</dbReference>
<organism evidence="5 6">
    <name type="scientific">Jimgerdemannia flammicorona</name>
    <dbReference type="NCBI Taxonomy" id="994334"/>
    <lineage>
        <taxon>Eukaryota</taxon>
        <taxon>Fungi</taxon>
        <taxon>Fungi incertae sedis</taxon>
        <taxon>Mucoromycota</taxon>
        <taxon>Mucoromycotina</taxon>
        <taxon>Endogonomycetes</taxon>
        <taxon>Endogonales</taxon>
        <taxon>Endogonaceae</taxon>
        <taxon>Jimgerdemannia</taxon>
    </lineage>
</organism>
<evidence type="ECO:0000313" key="6">
    <source>
        <dbReference type="Proteomes" id="UP000274822"/>
    </source>
</evidence>
<dbReference type="GO" id="GO:0046872">
    <property type="term" value="F:metal ion binding"/>
    <property type="evidence" value="ECO:0007669"/>
    <property type="project" value="UniProtKB-KW"/>
</dbReference>
<evidence type="ECO:0000256" key="3">
    <source>
        <dbReference type="RuleBase" id="RU004466"/>
    </source>
</evidence>
<gene>
    <name evidence="5" type="ORF">BC938DRAFT_480028</name>
</gene>
<dbReference type="PANTHER" id="PTHR12001:SF44">
    <property type="entry name" value="GERANYLGERANYL PYROPHOSPHATE SYNTHASE"/>
    <property type="match status" value="1"/>
</dbReference>
<dbReference type="PROSITE" id="PS00444">
    <property type="entry name" value="POLYPRENYL_SYNTHASE_2"/>
    <property type="match status" value="1"/>
</dbReference>
<dbReference type="PROSITE" id="PS00723">
    <property type="entry name" value="POLYPRENYL_SYNTHASE_1"/>
    <property type="match status" value="1"/>
</dbReference>
<keyword evidence="6" id="KW-1185">Reference proteome</keyword>
<comment type="caution">
    <text evidence="5">The sequence shown here is derived from an EMBL/GenBank/DDBJ whole genome shotgun (WGS) entry which is preliminary data.</text>
</comment>
<evidence type="ECO:0000313" key="5">
    <source>
        <dbReference type="EMBL" id="RUS29946.1"/>
    </source>
</evidence>
<comment type="similarity">
    <text evidence="3">Belongs to the FPP/GGPP synthase family.</text>
</comment>
<dbReference type="GO" id="GO:0004659">
    <property type="term" value="F:prenyltransferase activity"/>
    <property type="evidence" value="ECO:0007669"/>
    <property type="project" value="InterPro"/>
</dbReference>
<proteinExistence type="inferred from homology"/>
<dbReference type="EMBL" id="RBNJ01004468">
    <property type="protein sequence ID" value="RUS29946.1"/>
    <property type="molecule type" value="Genomic_DNA"/>
</dbReference>
<feature type="compositionally biased region" description="Polar residues" evidence="4">
    <location>
        <begin position="25"/>
        <end position="66"/>
    </location>
</feature>
<keyword evidence="1" id="KW-0479">Metal-binding</keyword>
<keyword evidence="3" id="KW-0808">Transferase</keyword>
<dbReference type="InterPro" id="IPR008949">
    <property type="entry name" value="Isoprenoid_synthase_dom_sf"/>
</dbReference>
<name>A0A433QJK6_9FUNG</name>
<accession>A0A433QJK6</accession>
<reference evidence="5 6" key="1">
    <citation type="journal article" date="2018" name="New Phytol.">
        <title>Phylogenomics of Endogonaceae and evolution of mycorrhizas within Mucoromycota.</title>
        <authorList>
            <person name="Chang Y."/>
            <person name="Desiro A."/>
            <person name="Na H."/>
            <person name="Sandor L."/>
            <person name="Lipzen A."/>
            <person name="Clum A."/>
            <person name="Barry K."/>
            <person name="Grigoriev I.V."/>
            <person name="Martin F.M."/>
            <person name="Stajich J.E."/>
            <person name="Smith M.E."/>
            <person name="Bonito G."/>
            <person name="Spatafora J.W."/>
        </authorList>
    </citation>
    <scope>NUCLEOTIDE SEQUENCE [LARGE SCALE GENOMIC DNA]</scope>
    <source>
        <strain evidence="5 6">AD002</strain>
    </source>
</reference>
<evidence type="ECO:0000256" key="2">
    <source>
        <dbReference type="ARBA" id="ARBA00022842"/>
    </source>
</evidence>